<dbReference type="OrthoDB" id="10515810at2759"/>
<dbReference type="Proteomes" id="UP000759537">
    <property type="component" value="Unassembled WGS sequence"/>
</dbReference>
<feature type="signal peptide" evidence="1">
    <location>
        <begin position="1"/>
        <end position="28"/>
    </location>
</feature>
<protein>
    <submittedName>
        <fullName evidence="2">Uncharacterized protein</fullName>
    </submittedName>
</protein>
<keyword evidence="3" id="KW-1185">Reference proteome</keyword>
<evidence type="ECO:0000313" key="3">
    <source>
        <dbReference type="Proteomes" id="UP000759537"/>
    </source>
</evidence>
<proteinExistence type="predicted"/>
<sequence length="166" mass="18110">MRSIWPALTNAFVIFTVIIPSLIPGANAYYSALNFTNPSSSGAVYIAGQEYEITWDIDPKLFSGHCILYLVNTPLDYNHTLATKVPLVNNLNGQTDTGSGSWNITYPPGITPGGDYFIDLESGDIIGSNWFTVAFTLGFKVCKDAKYALANADLFHDFLSLLANSQ</sequence>
<reference evidence="2" key="1">
    <citation type="submission" date="2019-10" db="EMBL/GenBank/DDBJ databases">
        <authorList>
            <consortium name="DOE Joint Genome Institute"/>
            <person name="Kuo A."/>
            <person name="Miyauchi S."/>
            <person name="Kiss E."/>
            <person name="Drula E."/>
            <person name="Kohler A."/>
            <person name="Sanchez-Garcia M."/>
            <person name="Andreopoulos B."/>
            <person name="Barry K.W."/>
            <person name="Bonito G."/>
            <person name="Buee M."/>
            <person name="Carver A."/>
            <person name="Chen C."/>
            <person name="Cichocki N."/>
            <person name="Clum A."/>
            <person name="Culley D."/>
            <person name="Crous P.W."/>
            <person name="Fauchery L."/>
            <person name="Girlanda M."/>
            <person name="Hayes R."/>
            <person name="Keri Z."/>
            <person name="LaButti K."/>
            <person name="Lipzen A."/>
            <person name="Lombard V."/>
            <person name="Magnuson J."/>
            <person name="Maillard F."/>
            <person name="Morin E."/>
            <person name="Murat C."/>
            <person name="Nolan M."/>
            <person name="Ohm R."/>
            <person name="Pangilinan J."/>
            <person name="Pereira M."/>
            <person name="Perotto S."/>
            <person name="Peter M."/>
            <person name="Riley R."/>
            <person name="Sitrit Y."/>
            <person name="Stielow B."/>
            <person name="Szollosi G."/>
            <person name="Zifcakova L."/>
            <person name="Stursova M."/>
            <person name="Spatafora J.W."/>
            <person name="Tedersoo L."/>
            <person name="Vaario L.-M."/>
            <person name="Yamada A."/>
            <person name="Yan M."/>
            <person name="Wang P."/>
            <person name="Xu J."/>
            <person name="Bruns T."/>
            <person name="Baldrian P."/>
            <person name="Vilgalys R."/>
            <person name="Henrissat B."/>
            <person name="Grigoriev I.V."/>
            <person name="Hibbett D."/>
            <person name="Nagy L.G."/>
            <person name="Martin F.M."/>
        </authorList>
    </citation>
    <scope>NUCLEOTIDE SEQUENCE</scope>
    <source>
        <strain evidence="2">Prilba</strain>
    </source>
</reference>
<evidence type="ECO:0000256" key="1">
    <source>
        <dbReference type="SAM" id="SignalP"/>
    </source>
</evidence>
<accession>A0A9P5MMZ2</accession>
<comment type="caution">
    <text evidence="2">The sequence shown here is derived from an EMBL/GenBank/DDBJ whole genome shotgun (WGS) entry which is preliminary data.</text>
</comment>
<reference evidence="2" key="2">
    <citation type="journal article" date="2020" name="Nat. Commun.">
        <title>Large-scale genome sequencing of mycorrhizal fungi provides insights into the early evolution of symbiotic traits.</title>
        <authorList>
            <person name="Miyauchi S."/>
            <person name="Kiss E."/>
            <person name="Kuo A."/>
            <person name="Drula E."/>
            <person name="Kohler A."/>
            <person name="Sanchez-Garcia M."/>
            <person name="Morin E."/>
            <person name="Andreopoulos B."/>
            <person name="Barry K.W."/>
            <person name="Bonito G."/>
            <person name="Buee M."/>
            <person name="Carver A."/>
            <person name="Chen C."/>
            <person name="Cichocki N."/>
            <person name="Clum A."/>
            <person name="Culley D."/>
            <person name="Crous P.W."/>
            <person name="Fauchery L."/>
            <person name="Girlanda M."/>
            <person name="Hayes R.D."/>
            <person name="Keri Z."/>
            <person name="LaButti K."/>
            <person name="Lipzen A."/>
            <person name="Lombard V."/>
            <person name="Magnuson J."/>
            <person name="Maillard F."/>
            <person name="Murat C."/>
            <person name="Nolan M."/>
            <person name="Ohm R.A."/>
            <person name="Pangilinan J."/>
            <person name="Pereira M.F."/>
            <person name="Perotto S."/>
            <person name="Peter M."/>
            <person name="Pfister S."/>
            <person name="Riley R."/>
            <person name="Sitrit Y."/>
            <person name="Stielow J.B."/>
            <person name="Szollosi G."/>
            <person name="Zifcakova L."/>
            <person name="Stursova M."/>
            <person name="Spatafora J.W."/>
            <person name="Tedersoo L."/>
            <person name="Vaario L.M."/>
            <person name="Yamada A."/>
            <person name="Yan M."/>
            <person name="Wang P."/>
            <person name="Xu J."/>
            <person name="Bruns T."/>
            <person name="Baldrian P."/>
            <person name="Vilgalys R."/>
            <person name="Dunand C."/>
            <person name="Henrissat B."/>
            <person name="Grigoriev I.V."/>
            <person name="Hibbett D."/>
            <person name="Nagy L.G."/>
            <person name="Martin F.M."/>
        </authorList>
    </citation>
    <scope>NUCLEOTIDE SEQUENCE</scope>
    <source>
        <strain evidence="2">Prilba</strain>
    </source>
</reference>
<dbReference type="AlphaFoldDB" id="A0A9P5MMZ2"/>
<gene>
    <name evidence="2" type="ORF">DFH94DRAFT_782962</name>
</gene>
<keyword evidence="1" id="KW-0732">Signal</keyword>
<name>A0A9P5MMZ2_9AGAM</name>
<feature type="chain" id="PRO_5040315623" evidence="1">
    <location>
        <begin position="29"/>
        <end position="166"/>
    </location>
</feature>
<evidence type="ECO:0000313" key="2">
    <source>
        <dbReference type="EMBL" id="KAF8465610.1"/>
    </source>
</evidence>
<dbReference type="EMBL" id="WHVB01000046">
    <property type="protein sequence ID" value="KAF8465610.1"/>
    <property type="molecule type" value="Genomic_DNA"/>
</dbReference>
<organism evidence="2 3">
    <name type="scientific">Russula ochroleuca</name>
    <dbReference type="NCBI Taxonomy" id="152965"/>
    <lineage>
        <taxon>Eukaryota</taxon>
        <taxon>Fungi</taxon>
        <taxon>Dikarya</taxon>
        <taxon>Basidiomycota</taxon>
        <taxon>Agaricomycotina</taxon>
        <taxon>Agaricomycetes</taxon>
        <taxon>Russulales</taxon>
        <taxon>Russulaceae</taxon>
        <taxon>Russula</taxon>
    </lineage>
</organism>